<sequence>MAQPVVSNEVEVTVLLPCLNEAETLEVCVTKALRALDELGVVGEVLVSDNGSTDGSQEIATRAGARVVHAPIRGYGGALLNGIDQARGRYVIMGDADDSYDLSNLEPFIRELRAGHDLVMGNRFRGGIAPGAMPPLHRYLGNPVLSWLGRRLFGLRNVGDFHCGIRGFNRDRIRELHLCMPGMEFASELVVRAALNNYDIVEVPTTLQPDGRSRPPHLRTWRDGWRHLRFLLVFAPRKTLIWPGMIMLVLGLLGTTALSFGQIKIGAVGFDISTMVYTCLAMLVGAQLLLFGVFAMIYGHTEGITDQKQFQRWARLVRFETCTAAGLVLVLVGLLGTIVAVSAWGASGFGAQDLGDTLRVVLPSSTAIGVGVTVLFAGLFSSLLSLRPVPATPGGAAAGAEADFVATRG</sequence>
<dbReference type="InterPro" id="IPR001173">
    <property type="entry name" value="Glyco_trans_2-like"/>
</dbReference>
<evidence type="ECO:0000256" key="2">
    <source>
        <dbReference type="SAM" id="Phobius"/>
    </source>
</evidence>
<keyword evidence="6" id="KW-1185">Reference proteome</keyword>
<organism evidence="5 6">
    <name type="scientific">Micromonospora zhanjiangensis</name>
    <dbReference type="NCBI Taxonomy" id="1522057"/>
    <lineage>
        <taxon>Bacteria</taxon>
        <taxon>Bacillati</taxon>
        <taxon>Actinomycetota</taxon>
        <taxon>Actinomycetes</taxon>
        <taxon>Micromonosporales</taxon>
        <taxon>Micromonosporaceae</taxon>
        <taxon>Micromonospora</taxon>
    </lineage>
</organism>
<dbReference type="PANTHER" id="PTHR48090">
    <property type="entry name" value="UNDECAPRENYL-PHOSPHATE 4-DEOXY-4-FORMAMIDO-L-ARABINOSE TRANSFERASE-RELATED"/>
    <property type="match status" value="1"/>
</dbReference>
<accession>A0ABV8KNH7</accession>
<evidence type="ECO:0000256" key="1">
    <source>
        <dbReference type="ARBA" id="ARBA00006739"/>
    </source>
</evidence>
<evidence type="ECO:0000259" key="3">
    <source>
        <dbReference type="Pfam" id="PF00535"/>
    </source>
</evidence>
<name>A0ABV8KNH7_9ACTN</name>
<feature type="domain" description="Low-salt glycan biosynthesis hexosyltransferase Agl6 C-terminal transmembrane region" evidence="4">
    <location>
        <begin position="293"/>
        <end position="384"/>
    </location>
</feature>
<keyword evidence="2" id="KW-0472">Membrane</keyword>
<proteinExistence type="inferred from homology"/>
<dbReference type="InterPro" id="IPR050256">
    <property type="entry name" value="Glycosyltransferase_2"/>
</dbReference>
<dbReference type="CDD" id="cd04179">
    <property type="entry name" value="DPM_DPG-synthase_like"/>
    <property type="match status" value="1"/>
</dbReference>
<gene>
    <name evidence="5" type="ORF">ACFOX0_17320</name>
</gene>
<keyword evidence="2" id="KW-0812">Transmembrane</keyword>
<evidence type="ECO:0000259" key="4">
    <source>
        <dbReference type="Pfam" id="PF26629"/>
    </source>
</evidence>
<dbReference type="InterPro" id="IPR058718">
    <property type="entry name" value="Agl6_TM_C"/>
</dbReference>
<keyword evidence="2" id="KW-1133">Transmembrane helix</keyword>
<dbReference type="Proteomes" id="UP001595868">
    <property type="component" value="Unassembled WGS sequence"/>
</dbReference>
<evidence type="ECO:0000313" key="5">
    <source>
        <dbReference type="EMBL" id="MFC4107678.1"/>
    </source>
</evidence>
<feature type="transmembrane region" description="Helical" evidence="2">
    <location>
        <begin position="275"/>
        <end position="298"/>
    </location>
</feature>
<dbReference type="SUPFAM" id="SSF53448">
    <property type="entry name" value="Nucleotide-diphospho-sugar transferases"/>
    <property type="match status" value="1"/>
</dbReference>
<feature type="transmembrane region" description="Helical" evidence="2">
    <location>
        <begin position="366"/>
        <end position="386"/>
    </location>
</feature>
<dbReference type="Gene3D" id="3.90.550.10">
    <property type="entry name" value="Spore Coat Polysaccharide Biosynthesis Protein SpsA, Chain A"/>
    <property type="match status" value="1"/>
</dbReference>
<feature type="transmembrane region" description="Helical" evidence="2">
    <location>
        <begin position="319"/>
        <end position="346"/>
    </location>
</feature>
<feature type="transmembrane region" description="Helical" evidence="2">
    <location>
        <begin position="240"/>
        <end position="263"/>
    </location>
</feature>
<dbReference type="EMBL" id="JBHSBN010000011">
    <property type="protein sequence ID" value="MFC4107678.1"/>
    <property type="molecule type" value="Genomic_DNA"/>
</dbReference>
<dbReference type="InterPro" id="IPR029044">
    <property type="entry name" value="Nucleotide-diphossugar_trans"/>
</dbReference>
<dbReference type="Pfam" id="PF00535">
    <property type="entry name" value="Glycos_transf_2"/>
    <property type="match status" value="1"/>
</dbReference>
<dbReference type="RefSeq" id="WP_377546918.1">
    <property type="nucleotide sequence ID" value="NZ_JBHSBN010000011.1"/>
</dbReference>
<dbReference type="Pfam" id="PF26629">
    <property type="entry name" value="GT2_TM_C"/>
    <property type="match status" value="1"/>
</dbReference>
<comment type="similarity">
    <text evidence="1">Belongs to the glycosyltransferase 2 family.</text>
</comment>
<dbReference type="PANTHER" id="PTHR48090:SF7">
    <property type="entry name" value="RFBJ PROTEIN"/>
    <property type="match status" value="1"/>
</dbReference>
<reference evidence="6" key="1">
    <citation type="journal article" date="2019" name="Int. J. Syst. Evol. Microbiol.">
        <title>The Global Catalogue of Microorganisms (GCM) 10K type strain sequencing project: providing services to taxonomists for standard genome sequencing and annotation.</title>
        <authorList>
            <consortium name="The Broad Institute Genomics Platform"/>
            <consortium name="The Broad Institute Genome Sequencing Center for Infectious Disease"/>
            <person name="Wu L."/>
            <person name="Ma J."/>
        </authorList>
    </citation>
    <scope>NUCLEOTIDE SEQUENCE [LARGE SCALE GENOMIC DNA]</scope>
    <source>
        <strain evidence="6">2902at01</strain>
    </source>
</reference>
<protein>
    <submittedName>
        <fullName evidence="5">Glycosyltransferase family 2 protein</fullName>
    </submittedName>
</protein>
<comment type="caution">
    <text evidence="5">The sequence shown here is derived from an EMBL/GenBank/DDBJ whole genome shotgun (WGS) entry which is preliminary data.</text>
</comment>
<feature type="domain" description="Glycosyltransferase 2-like" evidence="3">
    <location>
        <begin position="13"/>
        <end position="174"/>
    </location>
</feature>
<evidence type="ECO:0000313" key="6">
    <source>
        <dbReference type="Proteomes" id="UP001595868"/>
    </source>
</evidence>